<dbReference type="GO" id="GO:0016874">
    <property type="term" value="F:ligase activity"/>
    <property type="evidence" value="ECO:0007669"/>
    <property type="project" value="UniProtKB-KW"/>
</dbReference>
<protein>
    <recommendedName>
        <fullName evidence="2">Defective in cullin neddylation protein</fullName>
    </recommendedName>
</protein>
<dbReference type="Gene3D" id="1.10.238.10">
    <property type="entry name" value="EF-hand"/>
    <property type="match status" value="1"/>
</dbReference>
<organism evidence="4 5">
    <name type="scientific">Orbilia ellipsospora</name>
    <dbReference type="NCBI Taxonomy" id="2528407"/>
    <lineage>
        <taxon>Eukaryota</taxon>
        <taxon>Fungi</taxon>
        <taxon>Dikarya</taxon>
        <taxon>Ascomycota</taxon>
        <taxon>Pezizomycotina</taxon>
        <taxon>Orbiliomycetes</taxon>
        <taxon>Orbiliales</taxon>
        <taxon>Orbiliaceae</taxon>
        <taxon>Orbilia</taxon>
    </lineage>
</organism>
<keyword evidence="1" id="KW-0833">Ubl conjugation pathway</keyword>
<dbReference type="Pfam" id="PF14555">
    <property type="entry name" value="UBA_4"/>
    <property type="match status" value="1"/>
</dbReference>
<dbReference type="InterPro" id="IPR042460">
    <property type="entry name" value="DCN1-like_PONY"/>
</dbReference>
<reference evidence="4 5" key="1">
    <citation type="submission" date="2019-10" db="EMBL/GenBank/DDBJ databases">
        <authorList>
            <person name="Palmer J.M."/>
        </authorList>
    </citation>
    <scope>NUCLEOTIDE SEQUENCE [LARGE SCALE GENOMIC DNA]</scope>
    <source>
        <strain evidence="4 5">TWF694</strain>
    </source>
</reference>
<dbReference type="GO" id="GO:0045116">
    <property type="term" value="P:protein neddylation"/>
    <property type="evidence" value="ECO:0007669"/>
    <property type="project" value="TreeGrafter"/>
</dbReference>
<evidence type="ECO:0000313" key="4">
    <source>
        <dbReference type="EMBL" id="KAK6533532.1"/>
    </source>
</evidence>
<sequence length="257" mass="29577">MSFRSSGNREALASQFMQFTQASADVARKTLQSNNWNLEAAIDSYYQNHSDNSSATTQTNARAISDIFDKYKQPDSPPDTLSITGTMAYFDAIDLALDDPTVLALSKALDSPTMGEITRKGFTDGWTFLGADSIEKMKEKLRELRTKMDTNDEYFKEVYNWTFDWAKPPGQKGIPHETATEWWRLLLAGRFQGHLDYWIDFINNKWKKTISRDTWKMLHEFVPYATVTDPTLTNFDEMSSWPSVIDGYVEYYKDLAK</sequence>
<comment type="caution">
    <text evidence="4">The sequence shown here is derived from an EMBL/GenBank/DDBJ whole genome shotgun (WGS) entry which is preliminary data.</text>
</comment>
<dbReference type="PANTHER" id="PTHR12281:SF31">
    <property type="entry name" value="DCN1-LIKE PROTEIN 3"/>
    <property type="match status" value="1"/>
</dbReference>
<dbReference type="Gene3D" id="1.10.8.10">
    <property type="entry name" value="DNA helicase RuvA subunit, C-terminal domain"/>
    <property type="match status" value="1"/>
</dbReference>
<dbReference type="GO" id="GO:0031624">
    <property type="term" value="F:ubiquitin conjugating enzyme binding"/>
    <property type="evidence" value="ECO:0007669"/>
    <property type="project" value="TreeGrafter"/>
</dbReference>
<evidence type="ECO:0000259" key="3">
    <source>
        <dbReference type="PROSITE" id="PS51229"/>
    </source>
</evidence>
<evidence type="ECO:0000256" key="1">
    <source>
        <dbReference type="ARBA" id="ARBA00022786"/>
    </source>
</evidence>
<dbReference type="GO" id="GO:0000151">
    <property type="term" value="C:ubiquitin ligase complex"/>
    <property type="evidence" value="ECO:0007669"/>
    <property type="project" value="TreeGrafter"/>
</dbReference>
<dbReference type="Proteomes" id="UP001365542">
    <property type="component" value="Unassembled WGS sequence"/>
</dbReference>
<dbReference type="InterPro" id="IPR005176">
    <property type="entry name" value="PONY_dom"/>
</dbReference>
<name>A0AAV9X3G8_9PEZI</name>
<dbReference type="InterPro" id="IPR009060">
    <property type="entry name" value="UBA-like_sf"/>
</dbReference>
<feature type="domain" description="DCUN1" evidence="3">
    <location>
        <begin position="59"/>
        <end position="253"/>
    </location>
</feature>
<dbReference type="PROSITE" id="PS51229">
    <property type="entry name" value="DCUN1"/>
    <property type="match status" value="1"/>
</dbReference>
<gene>
    <name evidence="4" type="primary">DCN1_1</name>
    <name evidence="4" type="ORF">TWF694_002471</name>
</gene>
<accession>A0AAV9X3G8</accession>
<proteinExistence type="predicted"/>
<dbReference type="GO" id="GO:0097602">
    <property type="term" value="F:cullin family protein binding"/>
    <property type="evidence" value="ECO:0007669"/>
    <property type="project" value="TreeGrafter"/>
</dbReference>
<keyword evidence="5" id="KW-1185">Reference proteome</keyword>
<evidence type="ECO:0000313" key="5">
    <source>
        <dbReference type="Proteomes" id="UP001365542"/>
    </source>
</evidence>
<comment type="function">
    <text evidence="2">Neddylation of cullins play an essential role in the regulation of SCF-type complexes activity.</text>
</comment>
<dbReference type="InterPro" id="IPR014764">
    <property type="entry name" value="DCN-prot"/>
</dbReference>
<dbReference type="Pfam" id="PF03556">
    <property type="entry name" value="Cullin_binding"/>
    <property type="match status" value="1"/>
</dbReference>
<dbReference type="Gene3D" id="1.10.238.200">
    <property type="entry name" value="Cullin, PONY binding domain"/>
    <property type="match status" value="1"/>
</dbReference>
<dbReference type="GO" id="GO:0032182">
    <property type="term" value="F:ubiquitin-like protein binding"/>
    <property type="evidence" value="ECO:0007669"/>
    <property type="project" value="TreeGrafter"/>
</dbReference>
<dbReference type="AlphaFoldDB" id="A0AAV9X3G8"/>
<dbReference type="PANTHER" id="PTHR12281">
    <property type="entry name" value="RP42 RELATED"/>
    <property type="match status" value="1"/>
</dbReference>
<dbReference type="EMBL" id="JAVHJO010000011">
    <property type="protein sequence ID" value="KAK6533532.1"/>
    <property type="molecule type" value="Genomic_DNA"/>
</dbReference>
<evidence type="ECO:0000256" key="2">
    <source>
        <dbReference type="RuleBase" id="RU410713"/>
    </source>
</evidence>
<keyword evidence="4" id="KW-0436">Ligase</keyword>
<dbReference type="SUPFAM" id="SSF46934">
    <property type="entry name" value="UBA-like"/>
    <property type="match status" value="1"/>
</dbReference>